<organism evidence="2 3">
    <name type="scientific">Albula goreensis</name>
    <dbReference type="NCBI Taxonomy" id="1534307"/>
    <lineage>
        <taxon>Eukaryota</taxon>
        <taxon>Metazoa</taxon>
        <taxon>Chordata</taxon>
        <taxon>Craniata</taxon>
        <taxon>Vertebrata</taxon>
        <taxon>Euteleostomi</taxon>
        <taxon>Actinopterygii</taxon>
        <taxon>Neopterygii</taxon>
        <taxon>Teleostei</taxon>
        <taxon>Albuliformes</taxon>
        <taxon>Albulidae</taxon>
        <taxon>Albula</taxon>
    </lineage>
</organism>
<sequence>MVQHLLHSICQGCCAEVLHYMPGVNGVTPVKYDDMSQFAKKRNDKKKNLKKKSLGMKNEDGDEEGFPETSRSDPEEEARTREKAALDQHHLEVYRNIHLLQDVMHRHYAALLKEKILKQRQEIRQRGLSIPKPKENPPKKVTYPFTRTSQTITETHTYKLTYTFS</sequence>
<keyword evidence="3" id="KW-1185">Reference proteome</keyword>
<proteinExistence type="predicted"/>
<evidence type="ECO:0000313" key="2">
    <source>
        <dbReference type="EMBL" id="KAI1894552.1"/>
    </source>
</evidence>
<protein>
    <submittedName>
        <fullName evidence="2">Uncharacterized protein</fullName>
    </submittedName>
</protein>
<dbReference type="Proteomes" id="UP000829720">
    <property type="component" value="Unassembled WGS sequence"/>
</dbReference>
<comment type="caution">
    <text evidence="2">The sequence shown here is derived from an EMBL/GenBank/DDBJ whole genome shotgun (WGS) entry which is preliminary data.</text>
</comment>
<dbReference type="EMBL" id="JAERUA010000010">
    <property type="protein sequence ID" value="KAI1894552.1"/>
    <property type="molecule type" value="Genomic_DNA"/>
</dbReference>
<reference evidence="2" key="1">
    <citation type="submission" date="2021-01" db="EMBL/GenBank/DDBJ databases">
        <authorList>
            <person name="Zahm M."/>
            <person name="Roques C."/>
            <person name="Cabau C."/>
            <person name="Klopp C."/>
            <person name="Donnadieu C."/>
            <person name="Jouanno E."/>
            <person name="Lampietro C."/>
            <person name="Louis A."/>
            <person name="Herpin A."/>
            <person name="Echchiki A."/>
            <person name="Berthelot C."/>
            <person name="Parey E."/>
            <person name="Roest-Crollius H."/>
            <person name="Braasch I."/>
            <person name="Postlethwait J."/>
            <person name="Bobe J."/>
            <person name="Montfort J."/>
            <person name="Bouchez O."/>
            <person name="Begum T."/>
            <person name="Mejri S."/>
            <person name="Adams A."/>
            <person name="Chen W.-J."/>
            <person name="Guiguen Y."/>
        </authorList>
    </citation>
    <scope>NUCLEOTIDE SEQUENCE</scope>
    <source>
        <tissue evidence="2">Blood</tissue>
    </source>
</reference>
<feature type="region of interest" description="Disordered" evidence="1">
    <location>
        <begin position="41"/>
        <end position="83"/>
    </location>
</feature>
<gene>
    <name evidence="2" type="ORF">AGOR_G00116960</name>
</gene>
<evidence type="ECO:0000256" key="1">
    <source>
        <dbReference type="SAM" id="MobiDB-lite"/>
    </source>
</evidence>
<name>A0A8T3DED4_9TELE</name>
<accession>A0A8T3DED4</accession>
<feature type="compositionally biased region" description="Basic residues" evidence="1">
    <location>
        <begin position="41"/>
        <end position="54"/>
    </location>
</feature>
<feature type="compositionally biased region" description="Basic and acidic residues" evidence="1">
    <location>
        <begin position="70"/>
        <end position="83"/>
    </location>
</feature>
<dbReference type="OrthoDB" id="6131651at2759"/>
<evidence type="ECO:0000313" key="3">
    <source>
        <dbReference type="Proteomes" id="UP000829720"/>
    </source>
</evidence>
<dbReference type="AlphaFoldDB" id="A0A8T3DED4"/>